<gene>
    <name evidence="8" type="ORF">C1I91_21555</name>
</gene>
<evidence type="ECO:0000256" key="3">
    <source>
        <dbReference type="ARBA" id="ARBA00022597"/>
    </source>
</evidence>
<keyword evidence="6" id="KW-0418">Kinase</keyword>
<dbReference type="Gene3D" id="2.70.70.10">
    <property type="entry name" value="Glucose Permease (Domain IIA)"/>
    <property type="match status" value="1"/>
</dbReference>
<dbReference type="InterPro" id="IPR050890">
    <property type="entry name" value="PTS_EIIA_component"/>
</dbReference>
<dbReference type="PROSITE" id="PS51093">
    <property type="entry name" value="PTS_EIIA_TYPE_1"/>
    <property type="match status" value="1"/>
</dbReference>
<keyword evidence="3 8" id="KW-0762">Sugar transport</keyword>
<dbReference type="Pfam" id="PF00358">
    <property type="entry name" value="PTS_EIIA_1"/>
    <property type="match status" value="1"/>
</dbReference>
<dbReference type="GO" id="GO:0009401">
    <property type="term" value="P:phosphoenolpyruvate-dependent sugar phosphotransferase system"/>
    <property type="evidence" value="ECO:0007669"/>
    <property type="project" value="UniProtKB-KW"/>
</dbReference>
<dbReference type="Proteomes" id="UP000286268">
    <property type="component" value="Chromosome"/>
</dbReference>
<evidence type="ECO:0000259" key="7">
    <source>
        <dbReference type="PROSITE" id="PS51093"/>
    </source>
</evidence>
<organism evidence="8 9">
    <name type="scientific">Clostridium manihotivorum</name>
    <dbReference type="NCBI Taxonomy" id="2320868"/>
    <lineage>
        <taxon>Bacteria</taxon>
        <taxon>Bacillati</taxon>
        <taxon>Bacillota</taxon>
        <taxon>Clostridia</taxon>
        <taxon>Eubacteriales</taxon>
        <taxon>Clostridiaceae</taxon>
        <taxon>Clostridium</taxon>
    </lineage>
</organism>
<evidence type="ECO:0000256" key="2">
    <source>
        <dbReference type="ARBA" id="ARBA00022448"/>
    </source>
</evidence>
<keyword evidence="2" id="KW-0813">Transport</keyword>
<sequence length="178" mass="19841">MGIRQLFKNIFGLNDDSIINEEEENLKLEEVIYSPMIGQVKKLSEVSDPTFGQELMGKGIAIEPKQGRVVSPIEGTVKAMVSTKHALALKSNDGVEVLIHVGVDTVNLEGKYFRAYVDQGFHVKVGDLLVEFNIEAIKNEGYDVITSVVVSNTEDYNIVNFTDRKEIKESEPLINVVR</sequence>
<dbReference type="SUPFAM" id="SSF51261">
    <property type="entry name" value="Duplicated hybrid motif"/>
    <property type="match status" value="1"/>
</dbReference>
<dbReference type="KEGG" id="cmah:C1I91_21555"/>
<comment type="subcellular location">
    <subcellularLocation>
        <location evidence="1">Cytoplasm</location>
    </subcellularLocation>
</comment>
<dbReference type="PANTHER" id="PTHR45008">
    <property type="entry name" value="PTS SYSTEM GLUCOSE-SPECIFIC EIIA COMPONENT"/>
    <property type="match status" value="1"/>
</dbReference>
<keyword evidence="9" id="KW-1185">Reference proteome</keyword>
<accession>A0A3R5QWM5</accession>
<dbReference type="AlphaFoldDB" id="A0A3R5QWM5"/>
<dbReference type="EMBL" id="CP025746">
    <property type="protein sequence ID" value="QAA34000.1"/>
    <property type="molecule type" value="Genomic_DNA"/>
</dbReference>
<proteinExistence type="predicted"/>
<evidence type="ECO:0000256" key="6">
    <source>
        <dbReference type="ARBA" id="ARBA00022777"/>
    </source>
</evidence>
<keyword evidence="4" id="KW-0808">Transferase</keyword>
<reference evidence="8 9" key="1">
    <citation type="submission" date="2018-01" db="EMBL/GenBank/DDBJ databases">
        <title>Genome Sequencing and Assembly of Anaerobacter polyendosporus strain CT4.</title>
        <authorList>
            <person name="Tachaapaikoon C."/>
            <person name="Sutheeworapong S."/>
            <person name="Jenjaroenpun P."/>
            <person name="Wongsurawat T."/>
            <person name="Nookeaw I."/>
            <person name="Cheawchanlertfa P."/>
            <person name="Kosugi A."/>
            <person name="Cheevadhanarak S."/>
            <person name="Ratanakhanokchai K."/>
        </authorList>
    </citation>
    <scope>NUCLEOTIDE SEQUENCE [LARGE SCALE GENOMIC DNA]</scope>
    <source>
        <strain evidence="8 9">CT4</strain>
    </source>
</reference>
<evidence type="ECO:0000256" key="4">
    <source>
        <dbReference type="ARBA" id="ARBA00022679"/>
    </source>
</evidence>
<dbReference type="InterPro" id="IPR001127">
    <property type="entry name" value="PTS_EIIA_1_perm"/>
</dbReference>
<dbReference type="RefSeq" id="WP_128214721.1">
    <property type="nucleotide sequence ID" value="NZ_CP025746.1"/>
</dbReference>
<dbReference type="PANTHER" id="PTHR45008:SF1">
    <property type="entry name" value="PTS SYSTEM GLUCOSE-SPECIFIC EIIA COMPONENT"/>
    <property type="match status" value="1"/>
</dbReference>
<dbReference type="GO" id="GO:0016301">
    <property type="term" value="F:kinase activity"/>
    <property type="evidence" value="ECO:0007669"/>
    <property type="project" value="UniProtKB-KW"/>
</dbReference>
<dbReference type="OrthoDB" id="92465at2"/>
<feature type="domain" description="PTS EIIA type-1" evidence="7">
    <location>
        <begin position="48"/>
        <end position="152"/>
    </location>
</feature>
<evidence type="ECO:0000256" key="1">
    <source>
        <dbReference type="ARBA" id="ARBA00004496"/>
    </source>
</evidence>
<name>A0A3R5QWM5_9CLOT</name>
<dbReference type="FunFam" id="2.70.70.10:FF:000001">
    <property type="entry name" value="PTS system glucose-specific IIA component"/>
    <property type="match status" value="1"/>
</dbReference>
<dbReference type="NCBIfam" id="TIGR00830">
    <property type="entry name" value="PTBA"/>
    <property type="match status" value="1"/>
</dbReference>
<evidence type="ECO:0000256" key="5">
    <source>
        <dbReference type="ARBA" id="ARBA00022683"/>
    </source>
</evidence>
<evidence type="ECO:0000313" key="9">
    <source>
        <dbReference type="Proteomes" id="UP000286268"/>
    </source>
</evidence>
<dbReference type="PROSITE" id="PS00371">
    <property type="entry name" value="PTS_EIIA_TYPE_1_HIS"/>
    <property type="match status" value="1"/>
</dbReference>
<keyword evidence="5" id="KW-0598">Phosphotransferase system</keyword>
<evidence type="ECO:0000313" key="8">
    <source>
        <dbReference type="EMBL" id="QAA34000.1"/>
    </source>
</evidence>
<dbReference type="GO" id="GO:0005737">
    <property type="term" value="C:cytoplasm"/>
    <property type="evidence" value="ECO:0007669"/>
    <property type="project" value="UniProtKB-SubCell"/>
</dbReference>
<protein>
    <submittedName>
        <fullName evidence="8">PTS glucose transporter subunit IIA</fullName>
    </submittedName>
</protein>
<dbReference type="InterPro" id="IPR011055">
    <property type="entry name" value="Dup_hybrid_motif"/>
</dbReference>